<sequence length="263" mass="29239">MKRFSAGRRRFLTAGAAGAAGLTLAGCDVFDPLLRPNHPVRNAMSSANELTYSAQRALIGREALAKEFSESEIRQGMRPNGSTDPNNVEYMFLRQADFVLYRLQVDGLVDTPTSYSLEQLRNMPARTQITRHDCVEGWSCIAKWTGVPLAAILDEVGVQSNARYCVFHCYDIYSGGLSGGVPYYESIDMLDARHPQTILAYGMNDAALPVANGAPLRVRVERQLGYKMAKYIQRIKLVESFAQIHGGKGGYWEDHGYDWYAGI</sequence>
<dbReference type="Proteomes" id="UP000199495">
    <property type="component" value="Unassembled WGS sequence"/>
</dbReference>
<dbReference type="PANTHER" id="PTHR43032">
    <property type="entry name" value="PROTEIN-METHIONINE-SULFOXIDE REDUCTASE"/>
    <property type="match status" value="1"/>
</dbReference>
<protein>
    <submittedName>
        <fullName evidence="3">Oxidoreductase molybdopterin binding domain-containing protein</fullName>
    </submittedName>
</protein>
<evidence type="ECO:0000313" key="3">
    <source>
        <dbReference type="EMBL" id="SDG51737.1"/>
    </source>
</evidence>
<evidence type="ECO:0000256" key="1">
    <source>
        <dbReference type="SAM" id="SignalP"/>
    </source>
</evidence>
<evidence type="ECO:0000313" key="4">
    <source>
        <dbReference type="Proteomes" id="UP000199495"/>
    </source>
</evidence>
<dbReference type="Pfam" id="PF00174">
    <property type="entry name" value="Oxidored_molyb"/>
    <property type="match status" value="1"/>
</dbReference>
<feature type="signal peptide" evidence="1">
    <location>
        <begin position="1"/>
        <end position="19"/>
    </location>
</feature>
<organism evidence="3 4">
    <name type="scientific">Pelagibacterium luteolum</name>
    <dbReference type="NCBI Taxonomy" id="440168"/>
    <lineage>
        <taxon>Bacteria</taxon>
        <taxon>Pseudomonadati</taxon>
        <taxon>Pseudomonadota</taxon>
        <taxon>Alphaproteobacteria</taxon>
        <taxon>Hyphomicrobiales</taxon>
        <taxon>Devosiaceae</taxon>
        <taxon>Pelagibacterium</taxon>
    </lineage>
</organism>
<dbReference type="Gene3D" id="3.90.420.10">
    <property type="entry name" value="Oxidoreductase, molybdopterin-binding domain"/>
    <property type="match status" value="1"/>
</dbReference>
<dbReference type="EMBL" id="FNCS01000003">
    <property type="protein sequence ID" value="SDG51737.1"/>
    <property type="molecule type" value="Genomic_DNA"/>
</dbReference>
<keyword evidence="4" id="KW-1185">Reference proteome</keyword>
<dbReference type="SUPFAM" id="SSF56524">
    <property type="entry name" value="Oxidoreductase molybdopterin-binding domain"/>
    <property type="match status" value="1"/>
</dbReference>
<evidence type="ECO:0000259" key="2">
    <source>
        <dbReference type="Pfam" id="PF00174"/>
    </source>
</evidence>
<dbReference type="OrthoDB" id="9795587at2"/>
<dbReference type="InterPro" id="IPR036374">
    <property type="entry name" value="OxRdtase_Mopterin-bd_sf"/>
</dbReference>
<dbReference type="RefSeq" id="WP_090594483.1">
    <property type="nucleotide sequence ID" value="NZ_FNCS01000003.1"/>
</dbReference>
<reference evidence="3 4" key="1">
    <citation type="submission" date="2016-10" db="EMBL/GenBank/DDBJ databases">
        <authorList>
            <person name="de Groot N.N."/>
        </authorList>
    </citation>
    <scope>NUCLEOTIDE SEQUENCE [LARGE SCALE GENOMIC DNA]</scope>
    <source>
        <strain evidence="3 4">CGMCC 1.10267</strain>
    </source>
</reference>
<dbReference type="PANTHER" id="PTHR43032:SF2">
    <property type="entry name" value="BLL0505 PROTEIN"/>
    <property type="match status" value="1"/>
</dbReference>
<feature type="domain" description="Oxidoreductase molybdopterin-binding" evidence="2">
    <location>
        <begin position="100"/>
        <end position="239"/>
    </location>
</feature>
<name>A0A1G7UW60_9HYPH</name>
<dbReference type="InterPro" id="IPR006311">
    <property type="entry name" value="TAT_signal"/>
</dbReference>
<dbReference type="CDD" id="cd02108">
    <property type="entry name" value="bact_SO_family_Moco"/>
    <property type="match status" value="1"/>
</dbReference>
<gene>
    <name evidence="3" type="ORF">SAMN04487974_103314</name>
</gene>
<proteinExistence type="predicted"/>
<dbReference type="AlphaFoldDB" id="A0A1G7UW60"/>
<feature type="chain" id="PRO_5011689654" evidence="1">
    <location>
        <begin position="20"/>
        <end position="263"/>
    </location>
</feature>
<dbReference type="PROSITE" id="PS51318">
    <property type="entry name" value="TAT"/>
    <property type="match status" value="1"/>
</dbReference>
<dbReference type="PROSITE" id="PS51257">
    <property type="entry name" value="PROKAR_LIPOPROTEIN"/>
    <property type="match status" value="1"/>
</dbReference>
<dbReference type="STRING" id="440168.SAMN04487974_103314"/>
<dbReference type="InterPro" id="IPR000572">
    <property type="entry name" value="OxRdtase_Mopterin-bd_dom"/>
</dbReference>
<accession>A0A1G7UW60</accession>
<keyword evidence="1" id="KW-0732">Signal</keyword>